<proteinExistence type="predicted"/>
<dbReference type="EMBL" id="CP069029">
    <property type="protein sequence ID" value="QRC97344.1"/>
    <property type="molecule type" value="Genomic_DNA"/>
</dbReference>
<evidence type="ECO:0000313" key="1">
    <source>
        <dbReference type="EMBL" id="QRC97344.1"/>
    </source>
</evidence>
<dbReference type="AlphaFoldDB" id="A0A7U2F250"/>
<accession>A0A7U2F250</accession>
<organism evidence="1 2">
    <name type="scientific">Phaeosphaeria nodorum (strain SN15 / ATCC MYA-4574 / FGSC 10173)</name>
    <name type="common">Glume blotch fungus</name>
    <name type="synonym">Parastagonospora nodorum</name>
    <dbReference type="NCBI Taxonomy" id="321614"/>
    <lineage>
        <taxon>Eukaryota</taxon>
        <taxon>Fungi</taxon>
        <taxon>Dikarya</taxon>
        <taxon>Ascomycota</taxon>
        <taxon>Pezizomycotina</taxon>
        <taxon>Dothideomycetes</taxon>
        <taxon>Pleosporomycetidae</taxon>
        <taxon>Pleosporales</taxon>
        <taxon>Pleosporineae</taxon>
        <taxon>Phaeosphaeriaceae</taxon>
        <taxon>Parastagonospora</taxon>
    </lineage>
</organism>
<evidence type="ECO:0000313" key="2">
    <source>
        <dbReference type="Proteomes" id="UP000663193"/>
    </source>
</evidence>
<dbReference type="Proteomes" id="UP000663193">
    <property type="component" value="Chromosome 7"/>
</dbReference>
<dbReference type="VEuPathDB" id="FungiDB:JI435_410460"/>
<reference evidence="2" key="1">
    <citation type="journal article" date="2021" name="BMC Genomics">
        <title>Chromosome-level genome assembly and manually-curated proteome of model necrotroph Parastagonospora nodorum Sn15 reveals a genome-wide trove of candidate effector homologs, and redundancy of virulence-related functions within an accessory chromosome.</title>
        <authorList>
            <person name="Bertazzoni S."/>
            <person name="Jones D.A.B."/>
            <person name="Phan H.T."/>
            <person name="Tan K.-C."/>
            <person name="Hane J.K."/>
        </authorList>
    </citation>
    <scope>NUCLEOTIDE SEQUENCE [LARGE SCALE GENOMIC DNA]</scope>
    <source>
        <strain evidence="2">SN15 / ATCC MYA-4574 / FGSC 10173)</strain>
    </source>
</reference>
<sequence>MIPNSAIPYTVPLERSKRALHRGSTRVEPFRCTRRNL</sequence>
<name>A0A7U2F250_PHANO</name>
<keyword evidence="2" id="KW-1185">Reference proteome</keyword>
<gene>
    <name evidence="1" type="ORF">JI435_410460</name>
</gene>
<protein>
    <submittedName>
        <fullName evidence="1">Uncharacterized protein</fullName>
    </submittedName>
</protein>